<protein>
    <submittedName>
        <fullName evidence="2">Uncharacterized protein</fullName>
    </submittedName>
</protein>
<keyword evidence="3" id="KW-1185">Reference proteome</keyword>
<keyword evidence="1" id="KW-0732">Signal</keyword>
<name>A0A0F6YPM1_9BACT</name>
<sequence length="158" mass="16397">MRIALLLFVLSSASIARADVVDPEPERCPRGSTPSTAHSGPYCAPRTCLTDVHCGENARCMELAQCVENRACGGLRPPDAELCVMTHVAGACDELGTACADEARCIVHRVCVGDDEDGRPGGGGCSCAVPGRARASAGLGLVITALASMFLARRRRAA</sequence>
<dbReference type="AlphaFoldDB" id="A0A0F6YPM1"/>
<dbReference type="KEGG" id="samy:DB32_008762"/>
<dbReference type="EMBL" id="CP011125">
    <property type="protein sequence ID" value="AKF11613.1"/>
    <property type="molecule type" value="Genomic_DNA"/>
</dbReference>
<accession>A0A0F6YPM1</accession>
<gene>
    <name evidence="2" type="ORF">DB32_008762</name>
</gene>
<proteinExistence type="predicted"/>
<organism evidence="2 3">
    <name type="scientific">Sandaracinus amylolyticus</name>
    <dbReference type="NCBI Taxonomy" id="927083"/>
    <lineage>
        <taxon>Bacteria</taxon>
        <taxon>Pseudomonadati</taxon>
        <taxon>Myxococcota</taxon>
        <taxon>Polyangia</taxon>
        <taxon>Polyangiales</taxon>
        <taxon>Sandaracinaceae</taxon>
        <taxon>Sandaracinus</taxon>
    </lineage>
</organism>
<evidence type="ECO:0000313" key="3">
    <source>
        <dbReference type="Proteomes" id="UP000034883"/>
    </source>
</evidence>
<dbReference type="STRING" id="927083.DB32_008762"/>
<reference evidence="2 3" key="1">
    <citation type="submission" date="2015-03" db="EMBL/GenBank/DDBJ databases">
        <title>Genome assembly of Sandaracinus amylolyticus DSM 53668.</title>
        <authorList>
            <person name="Sharma G."/>
            <person name="Subramanian S."/>
        </authorList>
    </citation>
    <scope>NUCLEOTIDE SEQUENCE [LARGE SCALE GENOMIC DNA]</scope>
    <source>
        <strain evidence="2 3">DSM 53668</strain>
    </source>
</reference>
<evidence type="ECO:0000313" key="2">
    <source>
        <dbReference type="EMBL" id="AKF11613.1"/>
    </source>
</evidence>
<feature type="chain" id="PRO_5002512602" evidence="1">
    <location>
        <begin position="19"/>
        <end position="158"/>
    </location>
</feature>
<feature type="signal peptide" evidence="1">
    <location>
        <begin position="1"/>
        <end position="18"/>
    </location>
</feature>
<dbReference type="Proteomes" id="UP000034883">
    <property type="component" value="Chromosome"/>
</dbReference>
<evidence type="ECO:0000256" key="1">
    <source>
        <dbReference type="SAM" id="SignalP"/>
    </source>
</evidence>
<dbReference type="RefSeq" id="WP_169791738.1">
    <property type="nucleotide sequence ID" value="NZ_CP011125.1"/>
</dbReference>